<dbReference type="EMBL" id="MG602508">
    <property type="protein sequence ID" value="AVG47078.1"/>
    <property type="molecule type" value="Genomic_DNA"/>
</dbReference>
<dbReference type="InterPro" id="IPR015943">
    <property type="entry name" value="WD40/YVTN_repeat-like_dom_sf"/>
</dbReference>
<name>A0A2L2DIK2_MIMIV</name>
<dbReference type="Proteomes" id="UP000280369">
    <property type="component" value="Segment"/>
</dbReference>
<accession>A0A2L2DIK2</accession>
<evidence type="ECO:0000313" key="1">
    <source>
        <dbReference type="EMBL" id="AVG45976.1"/>
    </source>
</evidence>
<dbReference type="Proteomes" id="UP000279644">
    <property type="component" value="Segment"/>
</dbReference>
<reference evidence="1" key="1">
    <citation type="journal article" date="2017" name="Front. Microbiol.">
        <title>Genome Characterization of the First Mimiviruses of Lineage C Isolated in Brazil.</title>
        <authorList>
            <person name="Assis F.L."/>
            <person name="Franco-Luiz A.P.M."/>
            <person name="Dos Santos R.N."/>
            <person name="Campos F.S."/>
            <person name="Dornas F.P."/>
            <person name="Borato P.V.M."/>
            <person name="Franco A.C."/>
            <person name="Abrahao J.S."/>
            <person name="Colson P."/>
            <person name="Scola B."/>
        </authorList>
    </citation>
    <scope>NUCLEOTIDE SEQUENCE [LARGE SCALE GENOMIC DNA]</scope>
</reference>
<dbReference type="Gene3D" id="2.130.10.10">
    <property type="entry name" value="YVTN repeat-like/Quinoprotein amine dehydrogenase"/>
    <property type="match status" value="1"/>
</dbReference>
<dbReference type="NCBIfam" id="TIGR03118">
    <property type="entry name" value="PEPCTERM_chp_1"/>
    <property type="match status" value="1"/>
</dbReference>
<organism evidence="1">
    <name type="scientific">Acanthamoeba polyphaga mimivirus</name>
    <name type="common">APMV</name>
    <dbReference type="NCBI Taxonomy" id="212035"/>
    <lineage>
        <taxon>Viruses</taxon>
        <taxon>Varidnaviria</taxon>
        <taxon>Bamfordvirae</taxon>
        <taxon>Nucleocytoviricota</taxon>
        <taxon>Megaviricetes</taxon>
        <taxon>Imitervirales</taxon>
        <taxon>Mimiviridae</taxon>
        <taxon>Megamimivirinae</taxon>
        <taxon>Mimivirus</taxon>
        <taxon>Mimivirus bradfordmassiliense</taxon>
    </lineage>
</organism>
<protein>
    <submittedName>
        <fullName evidence="1">PEPCTERm chp</fullName>
    </submittedName>
</protein>
<dbReference type="SUPFAM" id="SSF63825">
    <property type="entry name" value="YWTD domain"/>
    <property type="match status" value="2"/>
</dbReference>
<organismHost>
    <name type="scientific">Acanthamoeba polyphaga</name>
    <name type="common">Amoeba</name>
    <dbReference type="NCBI Taxonomy" id="5757"/>
</organismHost>
<sequence length="411" mass="44513">MNNMQNPQNFQFPPRYASPGKCATDPLYNPCPAPCGPCPLPIATACPPPRDPCPLKSFCDPGLANACGIQPIVNPMGPRRAVATWKVNYLISNRQNQAAHTDPDLINPWGIIVYGNQLWISNCGTDTITNYDLFGNKLLGSISVRNAAHNSSFNTGIAVNCGGGFPTGNGNITRSALLLTCSEHGTVHAYNPAIDPLISYLVLNQQITGEVAVYRGLAIANNILYLADFMQNHIDVFDANFNRIVGYHFVDNDSSDPIPLDYAPSNIVNIGCYMYIVYARKDPNVTIQAMSGAGHGYISVFTLDGAFVRRFTSRGVLNNPWGMIPAPCDCGFPPGSFLVSNHGDGRVNIFDCNGKYVGPLLSQSGLPIAIEGLRGIAPHYTDFNEIFFSSTPDENTDGTVGSFTKDQVIYF</sequence>
<proteinExistence type="predicted"/>
<dbReference type="InterPro" id="IPR017549">
    <property type="entry name" value="APMV_L690"/>
</dbReference>
<dbReference type="EMBL" id="MG602507">
    <property type="protein sequence ID" value="AVG45976.1"/>
    <property type="molecule type" value="Genomic_DNA"/>
</dbReference>